<evidence type="ECO:0000256" key="1">
    <source>
        <dbReference type="SAM" id="MobiDB-lite"/>
    </source>
</evidence>
<dbReference type="EMBL" id="CAJPDR010000388">
    <property type="protein sequence ID" value="CAF9934800.1"/>
    <property type="molecule type" value="Genomic_DNA"/>
</dbReference>
<sequence>MSTIIDLCTPPQNPKVRREKTTRALPTATPQKDTEAGSKTEGAALNSTLLGPLRNPISLRNGEAHFEAKNAPATSTLSSGLPIPPLQNATEASTRPASFQSLHTDAPQEVIEDEESPFLPLAYPPPIPVPSSFIQDPGQRTEQCIKVLCGNVGILAVQSITLKIGQLSIKNIQQNVMEILDTSFFD</sequence>
<keyword evidence="3" id="KW-1185">Reference proteome</keyword>
<proteinExistence type="predicted"/>
<reference evidence="2" key="1">
    <citation type="submission" date="2021-03" db="EMBL/GenBank/DDBJ databases">
        <authorList>
            <person name="Tagirdzhanova G."/>
        </authorList>
    </citation>
    <scope>NUCLEOTIDE SEQUENCE</scope>
</reference>
<dbReference type="AlphaFoldDB" id="A0A8H3G2X6"/>
<feature type="region of interest" description="Disordered" evidence="1">
    <location>
        <begin position="1"/>
        <end position="49"/>
    </location>
</feature>
<organism evidence="2 3">
    <name type="scientific">Alectoria fallacina</name>
    <dbReference type="NCBI Taxonomy" id="1903189"/>
    <lineage>
        <taxon>Eukaryota</taxon>
        <taxon>Fungi</taxon>
        <taxon>Dikarya</taxon>
        <taxon>Ascomycota</taxon>
        <taxon>Pezizomycotina</taxon>
        <taxon>Lecanoromycetes</taxon>
        <taxon>OSLEUM clade</taxon>
        <taxon>Lecanoromycetidae</taxon>
        <taxon>Lecanorales</taxon>
        <taxon>Lecanorineae</taxon>
        <taxon>Parmeliaceae</taxon>
        <taxon>Alectoria</taxon>
    </lineage>
</organism>
<gene>
    <name evidence="2" type="ORF">ALECFALPRED_006096</name>
</gene>
<dbReference type="Proteomes" id="UP000664203">
    <property type="component" value="Unassembled WGS sequence"/>
</dbReference>
<name>A0A8H3G2X6_9LECA</name>
<evidence type="ECO:0000313" key="3">
    <source>
        <dbReference type="Proteomes" id="UP000664203"/>
    </source>
</evidence>
<evidence type="ECO:0000313" key="2">
    <source>
        <dbReference type="EMBL" id="CAF9934800.1"/>
    </source>
</evidence>
<accession>A0A8H3G2X6</accession>
<comment type="caution">
    <text evidence="2">The sequence shown here is derived from an EMBL/GenBank/DDBJ whole genome shotgun (WGS) entry which is preliminary data.</text>
</comment>
<protein>
    <submittedName>
        <fullName evidence="2">Uncharacterized protein</fullName>
    </submittedName>
</protein>